<evidence type="ECO:0000313" key="4">
    <source>
        <dbReference type="Proteomes" id="UP000031129"/>
    </source>
</evidence>
<dbReference type="EMBL" id="CP007585">
    <property type="protein sequence ID" value="AJC49783.1"/>
    <property type="molecule type" value="Genomic_DNA"/>
</dbReference>
<dbReference type="RefSeq" id="WP_231237888.1">
    <property type="nucleotide sequence ID" value="NZ_CP007585.1"/>
</dbReference>
<evidence type="ECO:0000313" key="3">
    <source>
        <dbReference type="EMBL" id="AJC49783.1"/>
    </source>
</evidence>
<dbReference type="HOGENOM" id="CLU_462174_0_0_14"/>
<feature type="region of interest" description="Disordered" evidence="1">
    <location>
        <begin position="34"/>
        <end position="79"/>
    </location>
</feature>
<sequence length="589" mass="68582">MSKSAKKTWFLGTIFPFVPIFLLAGACNASKNQESKTSIPKENAQKTANINSQDEARLQKNAQDKKQDSANSSPFLENQKNDLELRRIELIEKEKKQEERLEKIETEARKIKQKETKIVGKIEKIEANVSEAKQKKQEEKAQLEKEKAQLEKEKAQLEKEKQEEKARIELEKQQLEQKAKLEKEKQELSLKVNKQILVEKKELDEIFRKIPDFLEISQSEKNRSYNSIDTLLWKLREKPSTFHYTNFIQKLKNFDDEHYDLSFKFPFEVKVEKSSSDINEHRLENVELFLAKKGTSLKLTKKVTLFWNLNNLAKLEKTEAELYKKELLPVFSKISPSILAYALVNSDKESFFDSPLFADFSAAFNQISLSVGLKGEFLGIKLAQNPEKWSFDIVSASPNDETGELKLRVQKTKTEDTKQNIGAVQEFSFTGFKKNNDEDFEFEVDPNLVWPQIRDKNIFKDNQHEQNLSEVQKGQIGKILLDNLFFKLKDKNDPDIILKDFQISKHIKNNSNFFAYPQVISLKWSETNQEANKKIKMEIKDKKLQYSFNLEFAYLAPNSTLNPNDQSLQFASFKTKLIKGEIPLEYFLK</sequence>
<feature type="compositionally biased region" description="Polar residues" evidence="1">
    <location>
        <begin position="34"/>
        <end position="53"/>
    </location>
</feature>
<name>A0A0A8E6Z8_MESFC</name>
<dbReference type="KEGG" id="mfq:MYF_01205"/>
<feature type="chain" id="PRO_5002036301" evidence="2">
    <location>
        <begin position="27"/>
        <end position="589"/>
    </location>
</feature>
<evidence type="ECO:0000256" key="1">
    <source>
        <dbReference type="SAM" id="MobiDB-lite"/>
    </source>
</evidence>
<keyword evidence="2" id="KW-0732">Signal</keyword>
<reference evidence="3 4" key="1">
    <citation type="journal article" date="2015" name="Genome Announc.">
        <title>Complete Genome Sequence of Mycoplasma flocculare Strain Ms42T (ATCC 27399T).</title>
        <authorList>
            <person name="Calcutt M.J."/>
            <person name="Foecking M.F."/>
            <person name="Heidari M.B."/>
            <person name="McIntosh M.A."/>
        </authorList>
    </citation>
    <scope>NUCLEOTIDE SEQUENCE [LARGE SCALE GENOMIC DNA]</scope>
    <source>
        <strain evidence="4">ATCC 27399</strain>
    </source>
</reference>
<dbReference type="NCBIfam" id="NF045959">
    <property type="entry name" value="LppA_rel_LP"/>
    <property type="match status" value="1"/>
</dbReference>
<feature type="compositionally biased region" description="Polar residues" evidence="1">
    <location>
        <begin position="69"/>
        <end position="78"/>
    </location>
</feature>
<feature type="signal peptide" evidence="2">
    <location>
        <begin position="1"/>
        <end position="26"/>
    </location>
</feature>
<dbReference type="PROSITE" id="PS51257">
    <property type="entry name" value="PROKAR_LIPOPROTEIN"/>
    <property type="match status" value="1"/>
</dbReference>
<organism evidence="3 4">
    <name type="scientific">Mesomycoplasma flocculare ATCC 27399</name>
    <dbReference type="NCBI Taxonomy" id="743971"/>
    <lineage>
        <taxon>Bacteria</taxon>
        <taxon>Bacillati</taxon>
        <taxon>Mycoplasmatota</taxon>
        <taxon>Mycoplasmoidales</taxon>
        <taxon>Metamycoplasmataceae</taxon>
        <taxon>Mesomycoplasma</taxon>
    </lineage>
</organism>
<dbReference type="AlphaFoldDB" id="A0A0A8E6Z8"/>
<gene>
    <name evidence="3" type="ORF">MYF_01205</name>
</gene>
<dbReference type="Proteomes" id="UP000031129">
    <property type="component" value="Chromosome"/>
</dbReference>
<accession>A0A0A8E6Z8</accession>
<feature type="compositionally biased region" description="Basic and acidic residues" evidence="1">
    <location>
        <begin position="54"/>
        <end position="68"/>
    </location>
</feature>
<proteinExistence type="predicted"/>
<evidence type="ECO:0000256" key="2">
    <source>
        <dbReference type="SAM" id="SignalP"/>
    </source>
</evidence>
<dbReference type="STRING" id="743971.MYF_01205"/>
<keyword evidence="3" id="KW-0449">Lipoprotein</keyword>
<protein>
    <submittedName>
        <fullName evidence="3">Lipoprotein</fullName>
    </submittedName>
</protein>
<keyword evidence="4" id="KW-1185">Reference proteome</keyword>